<organism evidence="2 3">
    <name type="scientific">Ajellomyces capsulatus</name>
    <name type="common">Darling's disease fungus</name>
    <name type="synonym">Histoplasma capsulatum</name>
    <dbReference type="NCBI Taxonomy" id="5037"/>
    <lineage>
        <taxon>Eukaryota</taxon>
        <taxon>Fungi</taxon>
        <taxon>Dikarya</taxon>
        <taxon>Ascomycota</taxon>
        <taxon>Pezizomycotina</taxon>
        <taxon>Eurotiomycetes</taxon>
        <taxon>Eurotiomycetidae</taxon>
        <taxon>Onygenales</taxon>
        <taxon>Ajellomycetaceae</taxon>
        <taxon>Histoplasma</taxon>
    </lineage>
</organism>
<feature type="compositionally biased region" description="Low complexity" evidence="1">
    <location>
        <begin position="425"/>
        <end position="434"/>
    </location>
</feature>
<evidence type="ECO:0000313" key="2">
    <source>
        <dbReference type="EMBL" id="KAG5294037.1"/>
    </source>
</evidence>
<evidence type="ECO:0000313" key="3">
    <source>
        <dbReference type="Proteomes" id="UP000670092"/>
    </source>
</evidence>
<dbReference type="OrthoDB" id="4188927at2759"/>
<dbReference type="Proteomes" id="UP000670092">
    <property type="component" value="Unassembled WGS sequence"/>
</dbReference>
<dbReference type="VEuPathDB" id="FungiDB:I7I52_05546"/>
<feature type="compositionally biased region" description="Polar residues" evidence="1">
    <location>
        <begin position="138"/>
        <end position="165"/>
    </location>
</feature>
<protein>
    <submittedName>
        <fullName evidence="2">Uncharacterized protein</fullName>
    </submittedName>
</protein>
<sequence length="665" mass="74751">MEARTLSQVLQKLSPSVVLDSEDSKRDFHLFFLRGAPEQCWKLIPAQYRPSNNANFSLPQLPSTQASSLDQLSSRLPSLRPVLSKEPVLHPPSSLIASNPYQQLAYRENLSSCPTSSSISASSSLYHQPAGRCPLPCPTSSSNPSNLRVGRSRNNTLPPSNSSHEPQSRPPKKRRRNFDTDKQKKSPVLCQWMELKMAYKNEPLPTSCKEILGPTEGLIDRSLSTPGRRLRKFITNAEENITNNIFAQRLSLIYSVHEIEYKSLAVVDYAGGNKHITDAYKLIAEEWDCDLEKVKLWWRRGKGYTKLMQEAGPAIIFELDLNVSGLCEHRLRDTQRNLFTKWLQLQKFKENRIEKCRLAAKIILDGLITYGQEDYTYAFLRDAPSRLLDIVRKYLSWEDNGTITPKPLSELLDNPGQPSNQTGDSPSPSQPASPIIYTRLDSLAIAASNLGHSGDQTKSLDREHTLTSSESYNTNMEQSMAPQDYPHGTEEHPTSPFDPSGYMDMGTLPSAGGVEHPAGSFDPNIDDMGHPTPPFDPSSYMEIGSLPYDETGRSNPPFDPSRYMQMGSLPYDDEVRRSTTPFDPSMYMQNGIHGNGDFVLLVSSQLPSSYPMNIDVNTCDLSPTVDDRQRDTLVLEEARQFRHGIYMSRDLGTHREADTDHQIFC</sequence>
<gene>
    <name evidence="2" type="ORF">I7I52_05546</name>
</gene>
<proteinExistence type="predicted"/>
<comment type="caution">
    <text evidence="2">The sequence shown here is derived from an EMBL/GenBank/DDBJ whole genome shotgun (WGS) entry which is preliminary data.</text>
</comment>
<reference evidence="2 3" key="1">
    <citation type="submission" date="2021-01" db="EMBL/GenBank/DDBJ databases">
        <title>Chromosome-level genome assembly of a human fungal pathogen reveals clustering of transcriptionally co-regulated genes.</title>
        <authorList>
            <person name="Voorhies M."/>
            <person name="Cohen S."/>
            <person name="Shea T.P."/>
            <person name="Petrus S."/>
            <person name="Munoz J.F."/>
            <person name="Poplawski S."/>
            <person name="Goldman W.E."/>
            <person name="Michael T."/>
            <person name="Cuomo C.A."/>
            <person name="Sil A."/>
            <person name="Beyhan S."/>
        </authorList>
    </citation>
    <scope>NUCLEOTIDE SEQUENCE [LARGE SCALE GENOMIC DNA]</scope>
    <source>
        <strain evidence="2 3">G184AR</strain>
    </source>
</reference>
<evidence type="ECO:0000256" key="1">
    <source>
        <dbReference type="SAM" id="MobiDB-lite"/>
    </source>
</evidence>
<name>A0A8H7YM79_AJECA</name>
<feature type="region of interest" description="Disordered" evidence="1">
    <location>
        <begin position="137"/>
        <end position="184"/>
    </location>
</feature>
<dbReference type="EMBL" id="JAEVHI010000004">
    <property type="protein sequence ID" value="KAG5294037.1"/>
    <property type="molecule type" value="Genomic_DNA"/>
</dbReference>
<accession>A0A8H7YM79</accession>
<dbReference type="AlphaFoldDB" id="A0A8H7YM79"/>
<feature type="region of interest" description="Disordered" evidence="1">
    <location>
        <begin position="406"/>
        <end position="434"/>
    </location>
</feature>